<dbReference type="Gene3D" id="3.30.300.130">
    <property type="entry name" value="Fe-S cluster assembly (FSCA)"/>
    <property type="match status" value="1"/>
</dbReference>
<keyword evidence="3 6" id="KW-0067">ATP-binding</keyword>
<dbReference type="InterPro" id="IPR027417">
    <property type="entry name" value="P-loop_NTPase"/>
</dbReference>
<keyword evidence="1 6" id="KW-0479">Metal-binding</keyword>
<dbReference type="InterPro" id="IPR019591">
    <property type="entry name" value="Mrp/NBP35_ATP-bd"/>
</dbReference>
<evidence type="ECO:0000313" key="8">
    <source>
        <dbReference type="EMBL" id="MFD1659108.1"/>
    </source>
</evidence>
<keyword evidence="4 6" id="KW-0408">Iron</keyword>
<dbReference type="HAMAP" id="MF_02040">
    <property type="entry name" value="Mrp_NBP35"/>
    <property type="match status" value="1"/>
</dbReference>
<evidence type="ECO:0000256" key="1">
    <source>
        <dbReference type="ARBA" id="ARBA00022723"/>
    </source>
</evidence>
<evidence type="ECO:0000256" key="5">
    <source>
        <dbReference type="ARBA" id="ARBA00023014"/>
    </source>
</evidence>
<comment type="similarity">
    <text evidence="6">Belongs to the Mrp/NBP35 ATP-binding proteins family.</text>
</comment>
<dbReference type="RefSeq" id="WP_381081872.1">
    <property type="nucleotide sequence ID" value="NZ_JBHUDX010000030.1"/>
</dbReference>
<name>A0ABW4IR76_9ACTN</name>
<comment type="subunit">
    <text evidence="6">Homodimer.</text>
</comment>
<keyword evidence="9" id="KW-1185">Reference proteome</keyword>
<keyword evidence="5 6" id="KW-0411">Iron-sulfur</keyword>
<comment type="caution">
    <text evidence="8">The sequence shown here is derived from an EMBL/GenBank/DDBJ whole genome shotgun (WGS) entry which is preliminary data.</text>
</comment>
<dbReference type="Pfam" id="PF01883">
    <property type="entry name" value="FeS_assembly_P"/>
    <property type="match status" value="1"/>
</dbReference>
<gene>
    <name evidence="8" type="ORF">ACFSL4_13025</name>
</gene>
<reference evidence="9" key="1">
    <citation type="journal article" date="2019" name="Int. J. Syst. Evol. Microbiol.">
        <title>The Global Catalogue of Microorganisms (GCM) 10K type strain sequencing project: providing services to taxonomists for standard genome sequencing and annotation.</title>
        <authorList>
            <consortium name="The Broad Institute Genomics Platform"/>
            <consortium name="The Broad Institute Genome Sequencing Center for Infectious Disease"/>
            <person name="Wu L."/>
            <person name="Ma J."/>
        </authorList>
    </citation>
    <scope>NUCLEOTIDE SEQUENCE [LARGE SCALE GENOMIC DNA]</scope>
    <source>
        <strain evidence="9">CGMCC 1.12470</strain>
    </source>
</reference>
<keyword evidence="6" id="KW-0378">Hydrolase</keyword>
<comment type="function">
    <text evidence="6">Binds and transfers iron-sulfur (Fe-S) clusters to target apoproteins. Can hydrolyze ATP.</text>
</comment>
<evidence type="ECO:0000256" key="4">
    <source>
        <dbReference type="ARBA" id="ARBA00023004"/>
    </source>
</evidence>
<dbReference type="SUPFAM" id="SSF117916">
    <property type="entry name" value="Fe-S cluster assembly (FSCA) domain-like"/>
    <property type="match status" value="1"/>
</dbReference>
<evidence type="ECO:0000256" key="3">
    <source>
        <dbReference type="ARBA" id="ARBA00022840"/>
    </source>
</evidence>
<dbReference type="InterPro" id="IPR044304">
    <property type="entry name" value="NUBPL-like"/>
</dbReference>
<sequence length="373" mass="39704">MTDHDDVLEALRGVDDPELHRSVVDLGMVREIVIEGTEVTVRLALTIAGCPLREYFERVVPQKVRAACPEVTAVHVDLTAMTEEERSRVIGDVRVKVPRVGDAESRTRIIAVGSGKGGVGKSTVAVNLAASLAALGHRVGLLDADIWGFSVPQMLDATGRPTVVGDLIMPLESHGLSVLSMGNFVPEDGPVVWRGPMLHKALEQLLGDVHWDDRDYLVIDMPPGTGDVSISLAQFLPRADFLLVTSPHETAERVALRAGRMMTKTGMNLVGVVENMAGFVCDGCGQEHEFFGKGGGERLAELLGTPLIGRIPLDPAVSAAGGDGAPAVIAHPDSTTTKRFTELAHTVVARSPRIRRALPLLTMGTEARGCGCG</sequence>
<evidence type="ECO:0000256" key="6">
    <source>
        <dbReference type="HAMAP-Rule" id="MF_02040"/>
    </source>
</evidence>
<dbReference type="Proteomes" id="UP001597261">
    <property type="component" value="Unassembled WGS sequence"/>
</dbReference>
<dbReference type="GO" id="GO:0005524">
    <property type="term" value="F:ATP binding"/>
    <property type="evidence" value="ECO:0007669"/>
    <property type="project" value="UniProtKB-KW"/>
</dbReference>
<evidence type="ECO:0000313" key="9">
    <source>
        <dbReference type="Proteomes" id="UP001597261"/>
    </source>
</evidence>
<dbReference type="InterPro" id="IPR002744">
    <property type="entry name" value="MIP18-like"/>
</dbReference>
<dbReference type="Pfam" id="PF10609">
    <property type="entry name" value="ParA"/>
    <property type="match status" value="1"/>
</dbReference>
<dbReference type="SUPFAM" id="SSF52540">
    <property type="entry name" value="P-loop containing nucleoside triphosphate hydrolases"/>
    <property type="match status" value="1"/>
</dbReference>
<feature type="domain" description="MIP18 family-like" evidence="7">
    <location>
        <begin position="5"/>
        <end position="76"/>
    </location>
</feature>
<dbReference type="EMBL" id="JBHUDX010000030">
    <property type="protein sequence ID" value="MFD1659108.1"/>
    <property type="molecule type" value="Genomic_DNA"/>
</dbReference>
<proteinExistence type="inferred from homology"/>
<feature type="binding site" evidence="6">
    <location>
        <begin position="115"/>
        <end position="122"/>
    </location>
    <ligand>
        <name>ATP</name>
        <dbReference type="ChEBI" id="CHEBI:30616"/>
    </ligand>
</feature>
<evidence type="ECO:0000256" key="2">
    <source>
        <dbReference type="ARBA" id="ARBA00022741"/>
    </source>
</evidence>
<dbReference type="InterPro" id="IPR034904">
    <property type="entry name" value="FSCA_dom_sf"/>
</dbReference>
<dbReference type="PANTHER" id="PTHR42961:SF2">
    <property type="entry name" value="IRON-SULFUR PROTEIN NUBPL"/>
    <property type="match status" value="1"/>
</dbReference>
<protein>
    <recommendedName>
        <fullName evidence="6">Iron-sulfur cluster carrier protein</fullName>
    </recommendedName>
</protein>
<dbReference type="CDD" id="cd02037">
    <property type="entry name" value="Mrp_NBP35"/>
    <property type="match status" value="1"/>
</dbReference>
<evidence type="ECO:0000259" key="7">
    <source>
        <dbReference type="Pfam" id="PF01883"/>
    </source>
</evidence>
<accession>A0ABW4IR76</accession>
<dbReference type="Gene3D" id="3.40.50.300">
    <property type="entry name" value="P-loop containing nucleotide triphosphate hydrolases"/>
    <property type="match status" value="1"/>
</dbReference>
<dbReference type="PANTHER" id="PTHR42961">
    <property type="entry name" value="IRON-SULFUR PROTEIN NUBPL"/>
    <property type="match status" value="1"/>
</dbReference>
<organism evidence="8 9">
    <name type="scientific">Streptomyces caeni</name>
    <dbReference type="NCBI Taxonomy" id="2307231"/>
    <lineage>
        <taxon>Bacteria</taxon>
        <taxon>Bacillati</taxon>
        <taxon>Actinomycetota</taxon>
        <taxon>Actinomycetes</taxon>
        <taxon>Kitasatosporales</taxon>
        <taxon>Streptomycetaceae</taxon>
        <taxon>Streptomyces</taxon>
    </lineage>
</organism>
<keyword evidence="2 6" id="KW-0547">Nucleotide-binding</keyword>
<dbReference type="InterPro" id="IPR033756">
    <property type="entry name" value="YlxH/NBP35"/>
</dbReference>